<organism evidence="8 9">
    <name type="scientific">Sphaerospermopsis aphanizomenoides LEGE 00250</name>
    <dbReference type="NCBI Taxonomy" id="2777972"/>
    <lineage>
        <taxon>Bacteria</taxon>
        <taxon>Bacillati</taxon>
        <taxon>Cyanobacteriota</taxon>
        <taxon>Cyanophyceae</taxon>
        <taxon>Nostocales</taxon>
        <taxon>Aphanizomenonaceae</taxon>
        <taxon>Sphaerospermopsis</taxon>
        <taxon>Sphaerospermopsis aphanizomenoides</taxon>
    </lineage>
</organism>
<dbReference type="PANTHER" id="PTHR33653">
    <property type="entry name" value="RIBONUCLEASE VAPC2"/>
    <property type="match status" value="1"/>
</dbReference>
<dbReference type="EMBL" id="JADEWB010000166">
    <property type="protein sequence ID" value="MBE9238371.1"/>
    <property type="molecule type" value="Genomic_DNA"/>
</dbReference>
<proteinExistence type="inferred from homology"/>
<evidence type="ECO:0000313" key="8">
    <source>
        <dbReference type="EMBL" id="MBE9238371.1"/>
    </source>
</evidence>
<dbReference type="RefSeq" id="WP_193943880.1">
    <property type="nucleotide sequence ID" value="NZ_JADEWB010000166.1"/>
</dbReference>
<keyword evidence="6" id="KW-0460">Magnesium</keyword>
<keyword evidence="5" id="KW-0378">Hydrolase</keyword>
<evidence type="ECO:0000256" key="2">
    <source>
        <dbReference type="ARBA" id="ARBA00022649"/>
    </source>
</evidence>
<dbReference type="PANTHER" id="PTHR33653:SF1">
    <property type="entry name" value="RIBONUCLEASE VAPC2"/>
    <property type="match status" value="1"/>
</dbReference>
<evidence type="ECO:0000313" key="9">
    <source>
        <dbReference type="Proteomes" id="UP000606776"/>
    </source>
</evidence>
<dbReference type="CDD" id="cd09881">
    <property type="entry name" value="PIN_VapC4-5_FitB-like"/>
    <property type="match status" value="1"/>
</dbReference>
<dbReference type="Proteomes" id="UP000606776">
    <property type="component" value="Unassembled WGS sequence"/>
</dbReference>
<dbReference type="InterPro" id="IPR050556">
    <property type="entry name" value="Type_II_TA_system_RNase"/>
</dbReference>
<comment type="cofactor">
    <cofactor evidence="1">
        <name>Mg(2+)</name>
        <dbReference type="ChEBI" id="CHEBI:18420"/>
    </cofactor>
</comment>
<dbReference type="InterPro" id="IPR029060">
    <property type="entry name" value="PIN-like_dom_sf"/>
</dbReference>
<evidence type="ECO:0000256" key="5">
    <source>
        <dbReference type="ARBA" id="ARBA00022801"/>
    </source>
</evidence>
<dbReference type="Gene3D" id="3.40.50.1010">
    <property type="entry name" value="5'-nuclease"/>
    <property type="match status" value="1"/>
</dbReference>
<accession>A0ABR9VIP8</accession>
<keyword evidence="2" id="KW-1277">Toxin-antitoxin system</keyword>
<evidence type="ECO:0000256" key="3">
    <source>
        <dbReference type="ARBA" id="ARBA00022722"/>
    </source>
</evidence>
<name>A0ABR9VIP8_9CYAN</name>
<evidence type="ECO:0000256" key="7">
    <source>
        <dbReference type="ARBA" id="ARBA00038093"/>
    </source>
</evidence>
<dbReference type="SUPFAM" id="SSF88723">
    <property type="entry name" value="PIN domain-like"/>
    <property type="match status" value="1"/>
</dbReference>
<keyword evidence="9" id="KW-1185">Reference proteome</keyword>
<evidence type="ECO:0000256" key="1">
    <source>
        <dbReference type="ARBA" id="ARBA00001946"/>
    </source>
</evidence>
<comment type="caution">
    <text evidence="8">The sequence shown here is derived from an EMBL/GenBank/DDBJ whole genome shotgun (WGS) entry which is preliminary data.</text>
</comment>
<reference evidence="8 9" key="1">
    <citation type="submission" date="2020-10" db="EMBL/GenBank/DDBJ databases">
        <authorList>
            <person name="Castelo-Branco R."/>
            <person name="Eusebio N."/>
            <person name="Adriana R."/>
            <person name="Vieira A."/>
            <person name="Brugerolle De Fraissinette N."/>
            <person name="Rezende De Castro R."/>
            <person name="Schneider M.P."/>
            <person name="Vasconcelos V."/>
            <person name="Leao P.N."/>
        </authorList>
    </citation>
    <scope>NUCLEOTIDE SEQUENCE [LARGE SCALE GENOMIC DNA]</scope>
    <source>
        <strain evidence="8 9">LEGE 00250</strain>
    </source>
</reference>
<keyword evidence="4" id="KW-0479">Metal-binding</keyword>
<comment type="similarity">
    <text evidence="7">Belongs to the PINc/VapC protein family.</text>
</comment>
<evidence type="ECO:0000256" key="4">
    <source>
        <dbReference type="ARBA" id="ARBA00022723"/>
    </source>
</evidence>
<gene>
    <name evidence="8" type="ORF">IQ227_20685</name>
</gene>
<evidence type="ECO:0000256" key="6">
    <source>
        <dbReference type="ARBA" id="ARBA00022842"/>
    </source>
</evidence>
<sequence length="141" mass="16216">MNNLRILDTDHLSLLQLGNFLIRQRLTMFNPEDIAITIITAMEQIRGRMNIINRCESANELVLAYTRLEDTLEDINSLNVLQFTEAAGNIYTELVKKKIRVGTQDLRIAAITLSVNGILVTRNWKDFEKVPNLRLEDWSIS</sequence>
<protein>
    <submittedName>
        <fullName evidence="8">Type II toxin-antitoxin system VapC family toxin</fullName>
    </submittedName>
</protein>
<keyword evidence="3" id="KW-0540">Nuclease</keyword>